<name>A0A1G6UHT5_9RHOB</name>
<feature type="region of interest" description="Disordered" evidence="1">
    <location>
        <begin position="1"/>
        <end position="63"/>
    </location>
</feature>
<protein>
    <submittedName>
        <fullName evidence="2">Uncharacterized protein</fullName>
    </submittedName>
</protein>
<feature type="compositionally biased region" description="Basic and acidic residues" evidence="1">
    <location>
        <begin position="43"/>
        <end position="63"/>
    </location>
</feature>
<dbReference type="STRING" id="591205.SAMN05421538_101551"/>
<dbReference type="EMBL" id="FNAH01000001">
    <property type="protein sequence ID" value="SDD40814.1"/>
    <property type="molecule type" value="Genomic_DNA"/>
</dbReference>
<evidence type="ECO:0000313" key="2">
    <source>
        <dbReference type="EMBL" id="SDD40814.1"/>
    </source>
</evidence>
<gene>
    <name evidence="2" type="ORF">SAMN05421538_101551</name>
</gene>
<dbReference type="AlphaFoldDB" id="A0A1G6UHT5"/>
<accession>A0A1G6UHT5</accession>
<evidence type="ECO:0000313" key="3">
    <source>
        <dbReference type="Proteomes" id="UP000199344"/>
    </source>
</evidence>
<reference evidence="2 3" key="1">
    <citation type="submission" date="2016-10" db="EMBL/GenBank/DDBJ databases">
        <authorList>
            <person name="de Groot N.N."/>
        </authorList>
    </citation>
    <scope>NUCLEOTIDE SEQUENCE [LARGE SCALE GENOMIC DNA]</scope>
    <source>
        <strain evidence="2 3">DSM 22220</strain>
    </source>
</reference>
<sequence length="63" mass="7342">MTKKLTDRERSTANGRVRSYVTQDRESGLHPSISKLHRRHHARAEDDSRKASEYARIERGHEA</sequence>
<keyword evidence="3" id="KW-1185">Reference proteome</keyword>
<organism evidence="2 3">
    <name type="scientific">Paracoccus isoporae</name>
    <dbReference type="NCBI Taxonomy" id="591205"/>
    <lineage>
        <taxon>Bacteria</taxon>
        <taxon>Pseudomonadati</taxon>
        <taxon>Pseudomonadota</taxon>
        <taxon>Alphaproteobacteria</taxon>
        <taxon>Rhodobacterales</taxon>
        <taxon>Paracoccaceae</taxon>
        <taxon>Paracoccus</taxon>
    </lineage>
</organism>
<dbReference type="RefSeq" id="WP_090520595.1">
    <property type="nucleotide sequence ID" value="NZ_FNAH01000001.1"/>
</dbReference>
<dbReference type="OrthoDB" id="7874235at2"/>
<evidence type="ECO:0000256" key="1">
    <source>
        <dbReference type="SAM" id="MobiDB-lite"/>
    </source>
</evidence>
<feature type="compositionally biased region" description="Basic and acidic residues" evidence="1">
    <location>
        <begin position="1"/>
        <end position="11"/>
    </location>
</feature>
<dbReference type="Proteomes" id="UP000199344">
    <property type="component" value="Unassembled WGS sequence"/>
</dbReference>
<proteinExistence type="predicted"/>